<organism evidence="1 2">
    <name type="scientific">Coniophora puteana (strain RWD-64-598)</name>
    <name type="common">Brown rot fungus</name>
    <dbReference type="NCBI Taxonomy" id="741705"/>
    <lineage>
        <taxon>Eukaryota</taxon>
        <taxon>Fungi</taxon>
        <taxon>Dikarya</taxon>
        <taxon>Basidiomycota</taxon>
        <taxon>Agaricomycotina</taxon>
        <taxon>Agaricomycetes</taxon>
        <taxon>Agaricomycetidae</taxon>
        <taxon>Boletales</taxon>
        <taxon>Coniophorineae</taxon>
        <taxon>Coniophoraceae</taxon>
        <taxon>Coniophora</taxon>
    </lineage>
</organism>
<dbReference type="GeneID" id="19204243"/>
<keyword evidence="2" id="KW-1185">Reference proteome</keyword>
<dbReference type="AlphaFoldDB" id="R7SF09"/>
<dbReference type="RefSeq" id="XP_007775476.1">
    <property type="nucleotide sequence ID" value="XM_007777286.1"/>
</dbReference>
<gene>
    <name evidence="1" type="ORF">CONPUDRAFT_160168</name>
</gene>
<dbReference type="KEGG" id="cput:CONPUDRAFT_160168"/>
<dbReference type="EMBL" id="JH711592">
    <property type="protein sequence ID" value="EIW74465.1"/>
    <property type="molecule type" value="Genomic_DNA"/>
</dbReference>
<evidence type="ECO:0000313" key="1">
    <source>
        <dbReference type="EMBL" id="EIW74465.1"/>
    </source>
</evidence>
<accession>R7SF09</accession>
<evidence type="ECO:0000313" key="2">
    <source>
        <dbReference type="Proteomes" id="UP000053558"/>
    </source>
</evidence>
<protein>
    <submittedName>
        <fullName evidence="1">Uncharacterized protein</fullName>
    </submittedName>
</protein>
<reference evidence="2" key="1">
    <citation type="journal article" date="2012" name="Science">
        <title>The Paleozoic origin of enzymatic lignin decomposition reconstructed from 31 fungal genomes.</title>
        <authorList>
            <person name="Floudas D."/>
            <person name="Binder M."/>
            <person name="Riley R."/>
            <person name="Barry K."/>
            <person name="Blanchette R.A."/>
            <person name="Henrissat B."/>
            <person name="Martinez A.T."/>
            <person name="Otillar R."/>
            <person name="Spatafora J.W."/>
            <person name="Yadav J.S."/>
            <person name="Aerts A."/>
            <person name="Benoit I."/>
            <person name="Boyd A."/>
            <person name="Carlson A."/>
            <person name="Copeland A."/>
            <person name="Coutinho P.M."/>
            <person name="de Vries R.P."/>
            <person name="Ferreira P."/>
            <person name="Findley K."/>
            <person name="Foster B."/>
            <person name="Gaskell J."/>
            <person name="Glotzer D."/>
            <person name="Gorecki P."/>
            <person name="Heitman J."/>
            <person name="Hesse C."/>
            <person name="Hori C."/>
            <person name="Igarashi K."/>
            <person name="Jurgens J.A."/>
            <person name="Kallen N."/>
            <person name="Kersten P."/>
            <person name="Kohler A."/>
            <person name="Kuees U."/>
            <person name="Kumar T.K.A."/>
            <person name="Kuo A."/>
            <person name="LaButti K."/>
            <person name="Larrondo L.F."/>
            <person name="Lindquist E."/>
            <person name="Ling A."/>
            <person name="Lombard V."/>
            <person name="Lucas S."/>
            <person name="Lundell T."/>
            <person name="Martin R."/>
            <person name="McLaughlin D.J."/>
            <person name="Morgenstern I."/>
            <person name="Morin E."/>
            <person name="Murat C."/>
            <person name="Nagy L.G."/>
            <person name="Nolan M."/>
            <person name="Ohm R.A."/>
            <person name="Patyshakuliyeva A."/>
            <person name="Rokas A."/>
            <person name="Ruiz-Duenas F.J."/>
            <person name="Sabat G."/>
            <person name="Salamov A."/>
            <person name="Samejima M."/>
            <person name="Schmutz J."/>
            <person name="Slot J.C."/>
            <person name="St John F."/>
            <person name="Stenlid J."/>
            <person name="Sun H."/>
            <person name="Sun S."/>
            <person name="Syed K."/>
            <person name="Tsang A."/>
            <person name="Wiebenga A."/>
            <person name="Young D."/>
            <person name="Pisabarro A."/>
            <person name="Eastwood D.C."/>
            <person name="Martin F."/>
            <person name="Cullen D."/>
            <person name="Grigoriev I.V."/>
            <person name="Hibbett D.S."/>
        </authorList>
    </citation>
    <scope>NUCLEOTIDE SEQUENCE [LARGE SCALE GENOMIC DNA]</scope>
    <source>
        <strain evidence="2">RWD-64-598 SS2</strain>
    </source>
</reference>
<sequence>MAQFDNTNFEDTIRLPNEAASFVVPFGASLFDLVTGTMPTMGISSLTEQEVLSLHPPQSTPFDYRSIPVPAFAKRLDESTLQSFWERGFRSFRVDDRGHEVFAPFWLGRWWYINAVGGRSKGKWASAWAWVLLHGMRESAAFQSLTLLTSSLTTISLVPSSIIFYA</sequence>
<name>R7SF09_CONPW</name>
<dbReference type="Proteomes" id="UP000053558">
    <property type="component" value="Unassembled WGS sequence"/>
</dbReference>
<proteinExistence type="predicted"/>